<dbReference type="Proteomes" id="UP001210211">
    <property type="component" value="Unassembled WGS sequence"/>
</dbReference>
<evidence type="ECO:0000256" key="6">
    <source>
        <dbReference type="ARBA" id="ARBA00023136"/>
    </source>
</evidence>
<dbReference type="AlphaFoldDB" id="A0AAD5Z0N1"/>
<dbReference type="PANTHER" id="PTHR24186">
    <property type="entry name" value="PROTEIN PHOSPHATASE 1 REGULATORY SUBUNIT"/>
    <property type="match status" value="1"/>
</dbReference>
<comment type="subcellular location">
    <subcellularLocation>
        <location evidence="1">Membrane</location>
        <topology evidence="1">Multi-pass membrane protein</topology>
    </subcellularLocation>
</comment>
<keyword evidence="4 7" id="KW-1133">Transmembrane helix</keyword>
<evidence type="ECO:0000259" key="8">
    <source>
        <dbReference type="Pfam" id="PF13962"/>
    </source>
</evidence>
<comment type="caution">
    <text evidence="9">The sequence shown here is derived from an EMBL/GenBank/DDBJ whole genome shotgun (WGS) entry which is preliminary data.</text>
</comment>
<protein>
    <recommendedName>
        <fullName evidence="8">PGG domain-containing protein</fullName>
    </recommendedName>
</protein>
<dbReference type="InterPro" id="IPR002110">
    <property type="entry name" value="Ankyrin_rpt"/>
</dbReference>
<reference evidence="9 10" key="1">
    <citation type="journal article" date="2022" name="Cell">
        <title>Repeat-based holocentromeres influence genome architecture and karyotype evolution.</title>
        <authorList>
            <person name="Hofstatter P.G."/>
            <person name="Thangavel G."/>
            <person name="Lux T."/>
            <person name="Neumann P."/>
            <person name="Vondrak T."/>
            <person name="Novak P."/>
            <person name="Zhang M."/>
            <person name="Costa L."/>
            <person name="Castellani M."/>
            <person name="Scott A."/>
            <person name="Toegelov H."/>
            <person name="Fuchs J."/>
            <person name="Mata-Sucre Y."/>
            <person name="Dias Y."/>
            <person name="Vanzela A.L.L."/>
            <person name="Huettel B."/>
            <person name="Almeida C.C.S."/>
            <person name="Simkova H."/>
            <person name="Souza G."/>
            <person name="Pedrosa-Harand A."/>
            <person name="Macas J."/>
            <person name="Mayer K.F.X."/>
            <person name="Houben A."/>
            <person name="Marques A."/>
        </authorList>
    </citation>
    <scope>NUCLEOTIDE SEQUENCE [LARGE SCALE GENOMIC DNA]</scope>
    <source>
        <strain evidence="9">RhyTen1mFocal</strain>
    </source>
</reference>
<dbReference type="SUPFAM" id="SSF48403">
    <property type="entry name" value="Ankyrin repeat"/>
    <property type="match status" value="1"/>
</dbReference>
<dbReference type="InterPro" id="IPR026961">
    <property type="entry name" value="PGG_dom"/>
</dbReference>
<dbReference type="Gene3D" id="1.25.40.20">
    <property type="entry name" value="Ankyrin repeat-containing domain"/>
    <property type="match status" value="1"/>
</dbReference>
<evidence type="ECO:0000313" key="10">
    <source>
        <dbReference type="Proteomes" id="UP001210211"/>
    </source>
</evidence>
<keyword evidence="5" id="KW-0040">ANK repeat</keyword>
<evidence type="ECO:0000256" key="4">
    <source>
        <dbReference type="ARBA" id="ARBA00022989"/>
    </source>
</evidence>
<feature type="domain" description="PGG" evidence="8">
    <location>
        <begin position="157"/>
        <end position="257"/>
    </location>
</feature>
<feature type="transmembrane region" description="Helical" evidence="7">
    <location>
        <begin position="264"/>
        <end position="286"/>
    </location>
</feature>
<evidence type="ECO:0000256" key="3">
    <source>
        <dbReference type="ARBA" id="ARBA00022737"/>
    </source>
</evidence>
<keyword evidence="3" id="KW-0677">Repeat</keyword>
<proteinExistence type="predicted"/>
<evidence type="ECO:0000256" key="2">
    <source>
        <dbReference type="ARBA" id="ARBA00022692"/>
    </source>
</evidence>
<dbReference type="Pfam" id="PF12796">
    <property type="entry name" value="Ank_2"/>
    <property type="match status" value="1"/>
</dbReference>
<keyword evidence="10" id="KW-1185">Reference proteome</keyword>
<evidence type="ECO:0000313" key="9">
    <source>
        <dbReference type="EMBL" id="KAJ3684740.1"/>
    </source>
</evidence>
<dbReference type="Pfam" id="PF13962">
    <property type="entry name" value="PGG"/>
    <property type="match status" value="1"/>
</dbReference>
<dbReference type="PANTHER" id="PTHR24186:SF50">
    <property type="entry name" value="ANKYRIN REPEAT-CONTAINING PROTEIN ITN1-LIKE ISOFORM X1"/>
    <property type="match status" value="1"/>
</dbReference>
<keyword evidence="6 7" id="KW-0472">Membrane</keyword>
<name>A0AAD5Z0N1_9POAL</name>
<feature type="transmembrane region" description="Helical" evidence="7">
    <location>
        <begin position="161"/>
        <end position="181"/>
    </location>
</feature>
<dbReference type="InterPro" id="IPR036770">
    <property type="entry name" value="Ankyrin_rpt-contain_sf"/>
</dbReference>
<organism evidence="9 10">
    <name type="scientific">Rhynchospora tenuis</name>
    <dbReference type="NCBI Taxonomy" id="198213"/>
    <lineage>
        <taxon>Eukaryota</taxon>
        <taxon>Viridiplantae</taxon>
        <taxon>Streptophyta</taxon>
        <taxon>Embryophyta</taxon>
        <taxon>Tracheophyta</taxon>
        <taxon>Spermatophyta</taxon>
        <taxon>Magnoliopsida</taxon>
        <taxon>Liliopsida</taxon>
        <taxon>Poales</taxon>
        <taxon>Cyperaceae</taxon>
        <taxon>Cyperoideae</taxon>
        <taxon>Rhynchosporeae</taxon>
        <taxon>Rhynchospora</taxon>
    </lineage>
</organism>
<accession>A0AAD5Z0N1</accession>
<gene>
    <name evidence="9" type="ORF">LUZ61_013904</name>
</gene>
<dbReference type="EMBL" id="JAMRDG010000002">
    <property type="protein sequence ID" value="KAJ3684740.1"/>
    <property type="molecule type" value="Genomic_DNA"/>
</dbReference>
<feature type="transmembrane region" description="Helical" evidence="7">
    <location>
        <begin position="201"/>
        <end position="225"/>
    </location>
</feature>
<evidence type="ECO:0000256" key="7">
    <source>
        <dbReference type="SAM" id="Phobius"/>
    </source>
</evidence>
<sequence length="287" mass="31968">MGNEDLVEHFLREYPDYANLLDSCGRNLLHMAAKQNHSKVLTTVFALKKDDLSQISQMVDSMINATDYEGNTSLHIAAMKGHESVMSAIWDKLNHDQASLLQNRKGKTAFSLSYEKVWDTTDEASRGRINEYVKKKGWYFTAEWFDCVMSPYQNKLERTQVIGLGSVLITTVAFAAAFTIPGGYNTDNGAPVLGKRYMFRAFILANTFAFIQAFQSLFAVLYKALTDPEDIDLQYAIYKFLSAASCMVIAFGIGSYVMLAPVSLPIAIIILVVALLVGSSTLQPVFF</sequence>
<keyword evidence="2 7" id="KW-0812">Transmembrane</keyword>
<evidence type="ECO:0000256" key="1">
    <source>
        <dbReference type="ARBA" id="ARBA00004141"/>
    </source>
</evidence>
<feature type="transmembrane region" description="Helical" evidence="7">
    <location>
        <begin position="237"/>
        <end position="258"/>
    </location>
</feature>
<dbReference type="GO" id="GO:0005886">
    <property type="term" value="C:plasma membrane"/>
    <property type="evidence" value="ECO:0007669"/>
    <property type="project" value="TreeGrafter"/>
</dbReference>
<evidence type="ECO:0000256" key="5">
    <source>
        <dbReference type="ARBA" id="ARBA00023043"/>
    </source>
</evidence>